<evidence type="ECO:0000256" key="4">
    <source>
        <dbReference type="ARBA" id="ARBA00012753"/>
    </source>
</evidence>
<feature type="signal peptide" evidence="9">
    <location>
        <begin position="1"/>
        <end position="19"/>
    </location>
</feature>
<dbReference type="EC" id="2.6.1.1" evidence="4"/>
<keyword evidence="5" id="KW-0032">Aminotransferase</keyword>
<evidence type="ECO:0000313" key="12">
    <source>
        <dbReference type="Proteomes" id="UP000825729"/>
    </source>
</evidence>
<comment type="catalytic activity">
    <reaction evidence="8">
        <text>L-aspartate + 2-oxoglutarate = oxaloacetate + L-glutamate</text>
        <dbReference type="Rhea" id="RHEA:21824"/>
        <dbReference type="ChEBI" id="CHEBI:16452"/>
        <dbReference type="ChEBI" id="CHEBI:16810"/>
        <dbReference type="ChEBI" id="CHEBI:29985"/>
        <dbReference type="ChEBI" id="CHEBI:29991"/>
        <dbReference type="EC" id="2.6.1.1"/>
    </reaction>
</comment>
<accession>A0AAV7F2T2</accession>
<evidence type="ECO:0000256" key="3">
    <source>
        <dbReference type="ARBA" id="ARBA00011738"/>
    </source>
</evidence>
<evidence type="ECO:0000256" key="8">
    <source>
        <dbReference type="ARBA" id="ARBA00049185"/>
    </source>
</evidence>
<proteinExistence type="inferred from homology"/>
<dbReference type="AlphaFoldDB" id="A0AAV7F2T2"/>
<dbReference type="InterPro" id="IPR015424">
    <property type="entry name" value="PyrdxlP-dep_Trfase"/>
</dbReference>
<dbReference type="PANTHER" id="PTHR11879:SF22">
    <property type="entry name" value="ASPARTATE AMINOTRANSFERASE, MITOCHONDRIAL"/>
    <property type="match status" value="1"/>
</dbReference>
<comment type="cofactor">
    <cofactor evidence="1">
        <name>pyridoxal 5'-phosphate</name>
        <dbReference type="ChEBI" id="CHEBI:597326"/>
    </cofactor>
</comment>
<gene>
    <name evidence="11" type="ORF">H6P81_007016</name>
</gene>
<dbReference type="GO" id="GO:0006520">
    <property type="term" value="P:amino acid metabolic process"/>
    <property type="evidence" value="ECO:0007669"/>
    <property type="project" value="InterPro"/>
</dbReference>
<dbReference type="InterPro" id="IPR000796">
    <property type="entry name" value="Asp_trans"/>
</dbReference>
<dbReference type="PROSITE" id="PS00105">
    <property type="entry name" value="AA_TRANSFER_CLASS_1"/>
    <property type="match status" value="1"/>
</dbReference>
<sequence length="134" mass="14877">MLYCVLLCMNIILTVPCKCFLIWYSPAIQEKRVATVQCLSGTGSLRVGAEFLAKHYHQYFTPDQWEQIRQLMTSKALLPFFDSAYQGFASGNLDADAQSIRMFVADGGECLAAQSYAKNMGLYGERVGALSIVT</sequence>
<keyword evidence="6" id="KW-0808">Transferase</keyword>
<evidence type="ECO:0000256" key="2">
    <source>
        <dbReference type="ARBA" id="ARBA00007441"/>
    </source>
</evidence>
<evidence type="ECO:0000313" key="11">
    <source>
        <dbReference type="EMBL" id="KAG9454112.1"/>
    </source>
</evidence>
<dbReference type="SUPFAM" id="SSF53383">
    <property type="entry name" value="PLP-dependent transferases"/>
    <property type="match status" value="1"/>
</dbReference>
<dbReference type="PANTHER" id="PTHR11879">
    <property type="entry name" value="ASPARTATE AMINOTRANSFERASE"/>
    <property type="match status" value="1"/>
</dbReference>
<dbReference type="InterPro" id="IPR004839">
    <property type="entry name" value="Aminotransferase_I/II_large"/>
</dbReference>
<dbReference type="Pfam" id="PF00155">
    <property type="entry name" value="Aminotran_1_2"/>
    <property type="match status" value="1"/>
</dbReference>
<dbReference type="GO" id="GO:0005739">
    <property type="term" value="C:mitochondrion"/>
    <property type="evidence" value="ECO:0007669"/>
    <property type="project" value="TreeGrafter"/>
</dbReference>
<dbReference type="GO" id="GO:0030170">
    <property type="term" value="F:pyridoxal phosphate binding"/>
    <property type="evidence" value="ECO:0007669"/>
    <property type="project" value="InterPro"/>
</dbReference>
<feature type="chain" id="PRO_5043809616" description="aspartate transaminase" evidence="9">
    <location>
        <begin position="20"/>
        <end position="134"/>
    </location>
</feature>
<evidence type="ECO:0000256" key="6">
    <source>
        <dbReference type="ARBA" id="ARBA00022679"/>
    </source>
</evidence>
<evidence type="ECO:0000256" key="1">
    <source>
        <dbReference type="ARBA" id="ARBA00001933"/>
    </source>
</evidence>
<dbReference type="GO" id="GO:0004069">
    <property type="term" value="F:L-aspartate:2-oxoglutarate aminotransferase activity"/>
    <property type="evidence" value="ECO:0007669"/>
    <property type="project" value="UniProtKB-EC"/>
</dbReference>
<feature type="domain" description="Aminotransferase class I/classII large" evidence="10">
    <location>
        <begin position="59"/>
        <end position="132"/>
    </location>
</feature>
<dbReference type="Proteomes" id="UP000825729">
    <property type="component" value="Unassembled WGS sequence"/>
</dbReference>
<dbReference type="InterPro" id="IPR004838">
    <property type="entry name" value="NHTrfase_class1_PyrdxlP-BS"/>
</dbReference>
<keyword evidence="7" id="KW-0663">Pyridoxal phosphate</keyword>
<dbReference type="InterPro" id="IPR015421">
    <property type="entry name" value="PyrdxlP-dep_Trfase_major"/>
</dbReference>
<comment type="subunit">
    <text evidence="3">Homodimer.</text>
</comment>
<reference evidence="11 12" key="1">
    <citation type="submission" date="2021-07" db="EMBL/GenBank/DDBJ databases">
        <title>The Aristolochia fimbriata genome: insights into angiosperm evolution, floral development and chemical biosynthesis.</title>
        <authorList>
            <person name="Jiao Y."/>
        </authorList>
    </citation>
    <scope>NUCLEOTIDE SEQUENCE [LARGE SCALE GENOMIC DNA]</scope>
    <source>
        <strain evidence="11">IBCAS-2021</strain>
        <tissue evidence="11">Leaf</tissue>
    </source>
</reference>
<organism evidence="11 12">
    <name type="scientific">Aristolochia fimbriata</name>
    <name type="common">White veined hardy Dutchman's pipe vine</name>
    <dbReference type="NCBI Taxonomy" id="158543"/>
    <lineage>
        <taxon>Eukaryota</taxon>
        <taxon>Viridiplantae</taxon>
        <taxon>Streptophyta</taxon>
        <taxon>Embryophyta</taxon>
        <taxon>Tracheophyta</taxon>
        <taxon>Spermatophyta</taxon>
        <taxon>Magnoliopsida</taxon>
        <taxon>Magnoliidae</taxon>
        <taxon>Piperales</taxon>
        <taxon>Aristolochiaceae</taxon>
        <taxon>Aristolochia</taxon>
    </lineage>
</organism>
<dbReference type="EMBL" id="JAINDJ010000003">
    <property type="protein sequence ID" value="KAG9454112.1"/>
    <property type="molecule type" value="Genomic_DNA"/>
</dbReference>
<protein>
    <recommendedName>
        <fullName evidence="4">aspartate transaminase</fullName>
        <ecNumber evidence="4">2.6.1.1</ecNumber>
    </recommendedName>
</protein>
<evidence type="ECO:0000256" key="7">
    <source>
        <dbReference type="ARBA" id="ARBA00022898"/>
    </source>
</evidence>
<keyword evidence="9" id="KW-0732">Signal</keyword>
<evidence type="ECO:0000256" key="5">
    <source>
        <dbReference type="ARBA" id="ARBA00022576"/>
    </source>
</evidence>
<evidence type="ECO:0000259" key="10">
    <source>
        <dbReference type="Pfam" id="PF00155"/>
    </source>
</evidence>
<keyword evidence="12" id="KW-1185">Reference proteome</keyword>
<comment type="caution">
    <text evidence="11">The sequence shown here is derived from an EMBL/GenBank/DDBJ whole genome shotgun (WGS) entry which is preliminary data.</text>
</comment>
<dbReference type="Gene3D" id="3.40.640.10">
    <property type="entry name" value="Type I PLP-dependent aspartate aminotransferase-like (Major domain)"/>
    <property type="match status" value="2"/>
</dbReference>
<name>A0AAV7F2T2_ARIFI</name>
<evidence type="ECO:0000256" key="9">
    <source>
        <dbReference type="SAM" id="SignalP"/>
    </source>
</evidence>
<comment type="similarity">
    <text evidence="2">Belongs to the class-I pyridoxal-phosphate-dependent aminotransferase family.</text>
</comment>